<gene>
    <name evidence="3" type="ordered locus">MEALZ_1121</name>
</gene>
<feature type="compositionally biased region" description="Basic and acidic residues" evidence="1">
    <location>
        <begin position="44"/>
        <end position="108"/>
    </location>
</feature>
<proteinExistence type="predicted"/>
<dbReference type="EMBL" id="FO082060">
    <property type="protein sequence ID" value="CCE22812.1"/>
    <property type="molecule type" value="Genomic_DNA"/>
</dbReference>
<reference evidence="4" key="1">
    <citation type="journal article" date="2012" name="J. Bacteriol.">
        <title>Genome sequence of the haloalkaliphilic methanotrophic bacterium Methylomicrobium alcaliphilum 20Z.</title>
        <authorList>
            <person name="Vuilleumier S."/>
            <person name="Khmelenina V.N."/>
            <person name="Bringel F."/>
            <person name="Reshetnikov A.S."/>
            <person name="Lajus A."/>
            <person name="Mangenot S."/>
            <person name="Rouy Z."/>
            <person name="Op den Camp H.J."/>
            <person name="Jetten M.S."/>
            <person name="Dispirito A.A."/>
            <person name="Dunfield P."/>
            <person name="Klotz M.G."/>
            <person name="Semrau J.D."/>
            <person name="Stein L.Y."/>
            <person name="Barbe V."/>
            <person name="Medigue C."/>
            <person name="Trotsenko Y.A."/>
            <person name="Kalyuzhnaya M.G."/>
        </authorList>
    </citation>
    <scope>NUCLEOTIDE SEQUENCE [LARGE SCALE GENOMIC DNA]</scope>
    <source>
        <strain evidence="4">DSM 19304 / NCIMB 14124 / VKM B-2133 / 20Z</strain>
    </source>
</reference>
<sequence length="140" mass="16847">MINKHALILFAISFSIFQPGLAIAKQPSSIPVENGARQAGETNRQYKEKMGRRNEQDQEQKKTKQERFENMRRRYLDDAALPERRVYRRSKDNAKRPKNRYEDFEQKRERHRKYNEYIEQNNLDKPADRKQLGAEEIYSN</sequence>
<feature type="region of interest" description="Disordered" evidence="1">
    <location>
        <begin position="29"/>
        <end position="140"/>
    </location>
</feature>
<evidence type="ECO:0000313" key="3">
    <source>
        <dbReference type="EMBL" id="CCE22812.1"/>
    </source>
</evidence>
<feature type="signal peptide" evidence="2">
    <location>
        <begin position="1"/>
        <end position="24"/>
    </location>
</feature>
<name>G4STY9_META2</name>
<dbReference type="AlphaFoldDB" id="G4STY9"/>
<evidence type="ECO:0000313" key="4">
    <source>
        <dbReference type="Proteomes" id="UP000008315"/>
    </source>
</evidence>
<dbReference type="Proteomes" id="UP000008315">
    <property type="component" value="Chromosome"/>
</dbReference>
<dbReference type="RefSeq" id="WP_014147611.1">
    <property type="nucleotide sequence ID" value="NC_016112.1"/>
</dbReference>
<evidence type="ECO:0000256" key="1">
    <source>
        <dbReference type="SAM" id="MobiDB-lite"/>
    </source>
</evidence>
<keyword evidence="4" id="KW-1185">Reference proteome</keyword>
<accession>G4STY9</accession>
<feature type="chain" id="PRO_5003467959" evidence="2">
    <location>
        <begin position="25"/>
        <end position="140"/>
    </location>
</feature>
<dbReference type="PATRIC" id="fig|271065.3.peg.1145"/>
<organism evidence="3 4">
    <name type="scientific">Methylotuvimicrobium alcaliphilum (strain DSM 19304 / NCIMB 14124 / VKM B-2133 / 20Z)</name>
    <name type="common">Methylomicrobium alcaliphilum</name>
    <dbReference type="NCBI Taxonomy" id="1091494"/>
    <lineage>
        <taxon>Bacteria</taxon>
        <taxon>Pseudomonadati</taxon>
        <taxon>Pseudomonadota</taxon>
        <taxon>Gammaproteobacteria</taxon>
        <taxon>Methylococcales</taxon>
        <taxon>Methylococcaceae</taxon>
        <taxon>Methylotuvimicrobium</taxon>
    </lineage>
</organism>
<evidence type="ECO:0000256" key="2">
    <source>
        <dbReference type="SAM" id="SignalP"/>
    </source>
</evidence>
<protein>
    <submittedName>
        <fullName evidence="3">Uncharacterized protein</fullName>
    </submittedName>
</protein>
<keyword evidence="2" id="KW-0732">Signal</keyword>
<dbReference type="HOGENOM" id="CLU_1832795_0_0_6"/>
<dbReference type="KEGG" id="mah:MEALZ_1121"/>